<sequence>MQSKSSFDHLRTLNLPNAKLINHRGTLPGPTIYHTSYAHRARPRDQHGLLSDPNRQPPHKQVRPPSCPRARRLWARLRLQLDLQLQCSLFPGLVLEPRLHLERRDVAPCKARAQTEVAARPGHHDAAHCPSISVQHAATSSCDGEPLDHGDVGGYYCDLDPIGEEDAVIGGRARSGLKMCVLYYRRPTPLRSGCERGRLLFGTQEDVAGPKGIAYE</sequence>
<organism evidence="2 3">
    <name type="scientific">Truncatella angustata</name>
    <dbReference type="NCBI Taxonomy" id="152316"/>
    <lineage>
        <taxon>Eukaryota</taxon>
        <taxon>Fungi</taxon>
        <taxon>Dikarya</taxon>
        <taxon>Ascomycota</taxon>
        <taxon>Pezizomycotina</taxon>
        <taxon>Sordariomycetes</taxon>
        <taxon>Xylariomycetidae</taxon>
        <taxon>Amphisphaeriales</taxon>
        <taxon>Sporocadaceae</taxon>
        <taxon>Truncatella</taxon>
    </lineage>
</organism>
<dbReference type="EMBL" id="JAGPXC010000002">
    <property type="protein sequence ID" value="KAH6658277.1"/>
    <property type="molecule type" value="Genomic_DNA"/>
</dbReference>
<dbReference type="GeneID" id="70124375"/>
<dbReference type="AlphaFoldDB" id="A0A9P9A0E7"/>
<comment type="caution">
    <text evidence="2">The sequence shown here is derived from an EMBL/GenBank/DDBJ whole genome shotgun (WGS) entry which is preliminary data.</text>
</comment>
<dbReference type="Proteomes" id="UP000758603">
    <property type="component" value="Unassembled WGS sequence"/>
</dbReference>
<accession>A0A9P9A0E7</accession>
<evidence type="ECO:0000313" key="3">
    <source>
        <dbReference type="Proteomes" id="UP000758603"/>
    </source>
</evidence>
<evidence type="ECO:0000256" key="1">
    <source>
        <dbReference type="SAM" id="MobiDB-lite"/>
    </source>
</evidence>
<feature type="region of interest" description="Disordered" evidence="1">
    <location>
        <begin position="44"/>
        <end position="67"/>
    </location>
</feature>
<name>A0A9P9A0E7_9PEZI</name>
<proteinExistence type="predicted"/>
<evidence type="ECO:0000313" key="2">
    <source>
        <dbReference type="EMBL" id="KAH6658277.1"/>
    </source>
</evidence>
<reference evidence="2" key="1">
    <citation type="journal article" date="2021" name="Nat. Commun.">
        <title>Genetic determinants of endophytism in the Arabidopsis root mycobiome.</title>
        <authorList>
            <person name="Mesny F."/>
            <person name="Miyauchi S."/>
            <person name="Thiergart T."/>
            <person name="Pickel B."/>
            <person name="Atanasova L."/>
            <person name="Karlsson M."/>
            <person name="Huettel B."/>
            <person name="Barry K.W."/>
            <person name="Haridas S."/>
            <person name="Chen C."/>
            <person name="Bauer D."/>
            <person name="Andreopoulos W."/>
            <person name="Pangilinan J."/>
            <person name="LaButti K."/>
            <person name="Riley R."/>
            <person name="Lipzen A."/>
            <person name="Clum A."/>
            <person name="Drula E."/>
            <person name="Henrissat B."/>
            <person name="Kohler A."/>
            <person name="Grigoriev I.V."/>
            <person name="Martin F.M."/>
            <person name="Hacquard S."/>
        </authorList>
    </citation>
    <scope>NUCLEOTIDE SEQUENCE</scope>
    <source>
        <strain evidence="2">MPI-SDFR-AT-0073</strain>
    </source>
</reference>
<keyword evidence="3" id="KW-1185">Reference proteome</keyword>
<dbReference type="RefSeq" id="XP_045962511.1">
    <property type="nucleotide sequence ID" value="XM_046095482.1"/>
</dbReference>
<protein>
    <submittedName>
        <fullName evidence="2">Uncharacterized protein</fullName>
    </submittedName>
</protein>
<gene>
    <name evidence="2" type="ORF">BKA67DRAFT_210252</name>
</gene>